<dbReference type="PANTHER" id="PTHR42755">
    <property type="entry name" value="3-DEOXY-MANNO-OCTULOSONATE CYTIDYLYLTRANSFERASE"/>
    <property type="match status" value="1"/>
</dbReference>
<reference evidence="3" key="1">
    <citation type="submission" date="2018-05" db="EMBL/GenBank/DDBJ databases">
        <authorList>
            <person name="Lanie J.A."/>
            <person name="Ng W.-L."/>
            <person name="Kazmierczak K.M."/>
            <person name="Andrzejewski T.M."/>
            <person name="Davidsen T.M."/>
            <person name="Wayne K.J."/>
            <person name="Tettelin H."/>
            <person name="Glass J.I."/>
            <person name="Rusch D."/>
            <person name="Podicherti R."/>
            <person name="Tsui H.-C.T."/>
            <person name="Winkler M.E."/>
        </authorList>
    </citation>
    <scope>NUCLEOTIDE SEQUENCE</scope>
</reference>
<gene>
    <name evidence="3" type="ORF">METZ01_LOCUS170594</name>
</gene>
<feature type="non-terminal residue" evidence="3">
    <location>
        <position position="332"/>
    </location>
</feature>
<evidence type="ECO:0000259" key="2">
    <source>
        <dbReference type="Pfam" id="PF04413"/>
    </source>
</evidence>
<name>A0A382BV80_9ZZZZ</name>
<dbReference type="InterPro" id="IPR039901">
    <property type="entry name" value="Kdotransferase"/>
</dbReference>
<evidence type="ECO:0000256" key="1">
    <source>
        <dbReference type="ARBA" id="ARBA00022679"/>
    </source>
</evidence>
<sequence>VQFIYNILFEACFILSAPYYFLRMRRRGGWRRGFGERLGRYSTKFKQAISNRDVIWLHAVSVGEVNICVQLIKVLQPRLPNLKLVVSTTTTTGMSELHKKLPAEVGKIYYPMDRRVFVRRALATIRPKAVVLIEAEIWPNFLWGLQARKIPHFLVNTRISGKSFRGYCRFRFLFRRFFAGFSGVGAQSEHDAKRLVELGCNNEVVNVFGSCKFDGTGISRESLLDVSNLTQNLGVPKGAPLLVGGSTHSGEEVILARLARRLREKHPDLFLVLVPRHAERGREVGDALAKLGVRFVYRSEIGSNTPPREQGSLDCLLVNTTGELKYFYEEAA</sequence>
<dbReference type="Pfam" id="PF04413">
    <property type="entry name" value="Glycos_transf_N"/>
    <property type="match status" value="1"/>
</dbReference>
<dbReference type="InterPro" id="IPR007507">
    <property type="entry name" value="Glycos_transf_N"/>
</dbReference>
<dbReference type="PANTHER" id="PTHR42755:SF1">
    <property type="entry name" value="3-DEOXY-D-MANNO-OCTULOSONIC ACID TRANSFERASE, MITOCHONDRIAL-RELATED"/>
    <property type="match status" value="1"/>
</dbReference>
<evidence type="ECO:0000313" key="3">
    <source>
        <dbReference type="EMBL" id="SVB17740.1"/>
    </source>
</evidence>
<dbReference type="GO" id="GO:0016740">
    <property type="term" value="F:transferase activity"/>
    <property type="evidence" value="ECO:0007669"/>
    <property type="project" value="UniProtKB-KW"/>
</dbReference>
<dbReference type="InterPro" id="IPR038107">
    <property type="entry name" value="Glycos_transf_N_sf"/>
</dbReference>
<feature type="non-terminal residue" evidence="3">
    <location>
        <position position="1"/>
    </location>
</feature>
<dbReference type="Gene3D" id="3.40.50.11720">
    <property type="entry name" value="3-Deoxy-D-manno-octulosonic-acid transferase, N-terminal domain"/>
    <property type="match status" value="1"/>
</dbReference>
<organism evidence="3">
    <name type="scientific">marine metagenome</name>
    <dbReference type="NCBI Taxonomy" id="408172"/>
    <lineage>
        <taxon>unclassified sequences</taxon>
        <taxon>metagenomes</taxon>
        <taxon>ecological metagenomes</taxon>
    </lineage>
</organism>
<dbReference type="EMBL" id="UINC01031538">
    <property type="protein sequence ID" value="SVB17740.1"/>
    <property type="molecule type" value="Genomic_DNA"/>
</dbReference>
<keyword evidence="1" id="KW-0808">Transferase</keyword>
<dbReference type="AlphaFoldDB" id="A0A382BV80"/>
<proteinExistence type="predicted"/>
<dbReference type="SUPFAM" id="SSF53756">
    <property type="entry name" value="UDP-Glycosyltransferase/glycogen phosphorylase"/>
    <property type="match status" value="1"/>
</dbReference>
<feature type="domain" description="3-deoxy-D-manno-octulosonic-acid transferase N-terminal" evidence="2">
    <location>
        <begin position="33"/>
        <end position="214"/>
    </location>
</feature>
<dbReference type="Gene3D" id="3.40.50.2000">
    <property type="entry name" value="Glycogen Phosphorylase B"/>
    <property type="match status" value="1"/>
</dbReference>
<protein>
    <recommendedName>
        <fullName evidence="2">3-deoxy-D-manno-octulosonic-acid transferase N-terminal domain-containing protein</fullName>
    </recommendedName>
</protein>
<dbReference type="GO" id="GO:0009245">
    <property type="term" value="P:lipid A biosynthetic process"/>
    <property type="evidence" value="ECO:0007669"/>
    <property type="project" value="TreeGrafter"/>
</dbReference>
<dbReference type="GO" id="GO:0005886">
    <property type="term" value="C:plasma membrane"/>
    <property type="evidence" value="ECO:0007669"/>
    <property type="project" value="TreeGrafter"/>
</dbReference>
<accession>A0A382BV80</accession>